<reference evidence="1 2" key="1">
    <citation type="submission" date="2014-09" db="EMBL/GenBank/DDBJ databases">
        <title>A draft genome sequence for Xanthomonas axonopodis pv. vasculorum NCPPB 900.</title>
        <authorList>
            <person name="Harrison J."/>
            <person name="Studholme D.J."/>
        </authorList>
    </citation>
    <scope>NUCLEOTIDE SEQUENCE [LARGE SCALE GENOMIC DNA]</scope>
    <source>
        <strain evidence="1 2">NCPPB 900</strain>
    </source>
</reference>
<gene>
    <name evidence="1" type="ORF">GW15_0205895</name>
</gene>
<evidence type="ECO:0000313" key="1">
    <source>
        <dbReference type="EMBL" id="KGE52853.1"/>
    </source>
</evidence>
<dbReference type="EMBL" id="JPHD02000051">
    <property type="protein sequence ID" value="KGE52853.1"/>
    <property type="molecule type" value="Genomic_DNA"/>
</dbReference>
<dbReference type="RefSeq" id="WP_042821692.1">
    <property type="nucleotide sequence ID" value="NZ_CP053649.1"/>
</dbReference>
<sequence>MNPLPARRYVRARPRNRLSGALAFRRRALAFCVHRNAPAATIGPPRPLRRPRVLAAFTRRALELHAADRRAAPQALR</sequence>
<accession>A0A098Q1X8</accession>
<proteinExistence type="predicted"/>
<comment type="caution">
    <text evidence="1">The sequence shown here is derived from an EMBL/GenBank/DDBJ whole genome shotgun (WGS) entry which is preliminary data.</text>
</comment>
<dbReference type="Proteomes" id="UP000028012">
    <property type="component" value="Unassembled WGS sequence"/>
</dbReference>
<organism evidence="1 2">
    <name type="scientific">Xanthomonas axonopodis pv. vasculorum</name>
    <dbReference type="NCBI Taxonomy" id="325777"/>
    <lineage>
        <taxon>Bacteria</taxon>
        <taxon>Pseudomonadati</taxon>
        <taxon>Pseudomonadota</taxon>
        <taxon>Gammaproteobacteria</taxon>
        <taxon>Lysobacterales</taxon>
        <taxon>Lysobacteraceae</taxon>
        <taxon>Xanthomonas</taxon>
    </lineage>
</organism>
<evidence type="ECO:0000313" key="2">
    <source>
        <dbReference type="Proteomes" id="UP000028012"/>
    </source>
</evidence>
<dbReference type="HOGENOM" id="CLU_2637176_0_0_6"/>
<dbReference type="STRING" id="325777.GW15_0205895"/>
<protein>
    <submittedName>
        <fullName evidence="1">Uncharacterized protein</fullName>
    </submittedName>
</protein>
<name>A0A098Q1X8_9XANT</name>
<dbReference type="GeneID" id="58002234"/>
<dbReference type="AlphaFoldDB" id="A0A098Q1X8"/>